<reference evidence="5 6" key="1">
    <citation type="journal article" date="2013" name="Mar. Genomics">
        <title>Expression of sulfatases in Rhodopirellula baltica and the diversity of sulfatases in the genus Rhodopirellula.</title>
        <authorList>
            <person name="Wegner C.E."/>
            <person name="Richter-Heitmann T."/>
            <person name="Klindworth A."/>
            <person name="Klockow C."/>
            <person name="Richter M."/>
            <person name="Achstetter T."/>
            <person name="Glockner F.O."/>
            <person name="Harder J."/>
        </authorList>
    </citation>
    <scope>NUCLEOTIDE SEQUENCE [LARGE SCALE GENOMIC DNA]</scope>
    <source>
        <strain evidence="5 6">SM1</strain>
    </source>
</reference>
<keyword evidence="5" id="KW-0808">Transferase</keyword>
<keyword evidence="3" id="KW-0472">Membrane</keyword>
<proteinExistence type="inferred from homology"/>
<evidence type="ECO:0000313" key="6">
    <source>
        <dbReference type="Proteomes" id="UP000011991"/>
    </source>
</evidence>
<gene>
    <name evidence="5" type="ORF">RMSM_03019</name>
</gene>
<keyword evidence="6" id="KW-1185">Reference proteome</keyword>
<dbReference type="Proteomes" id="UP000011991">
    <property type="component" value="Unassembled WGS sequence"/>
</dbReference>
<evidence type="ECO:0000256" key="3">
    <source>
        <dbReference type="SAM" id="Phobius"/>
    </source>
</evidence>
<evidence type="ECO:0000313" key="5">
    <source>
        <dbReference type="EMBL" id="EMI20055.1"/>
    </source>
</evidence>
<dbReference type="PANTHER" id="PTHR30576">
    <property type="entry name" value="COLANIC BIOSYNTHESIS UDP-GLUCOSE LIPID CARRIER TRANSFERASE"/>
    <property type="match status" value="1"/>
</dbReference>
<comment type="similarity">
    <text evidence="1">Belongs to the bacterial sugar transferase family.</text>
</comment>
<dbReference type="Pfam" id="PF02397">
    <property type="entry name" value="Bac_transf"/>
    <property type="match status" value="1"/>
</dbReference>
<keyword evidence="3" id="KW-0812">Transmembrane</keyword>
<feature type="compositionally biased region" description="Basic and acidic residues" evidence="2">
    <location>
        <begin position="17"/>
        <end position="34"/>
    </location>
</feature>
<dbReference type="EMBL" id="ANOG01000432">
    <property type="protein sequence ID" value="EMI20055.1"/>
    <property type="molecule type" value="Genomic_DNA"/>
</dbReference>
<comment type="caution">
    <text evidence="5">The sequence shown here is derived from an EMBL/GenBank/DDBJ whole genome shotgun (WGS) entry which is preliminary data.</text>
</comment>
<dbReference type="PATRIC" id="fig|1265738.3.peg.3019"/>
<feature type="transmembrane region" description="Helical" evidence="3">
    <location>
        <begin position="54"/>
        <end position="74"/>
    </location>
</feature>
<dbReference type="GO" id="GO:0016780">
    <property type="term" value="F:phosphotransferase activity, for other substituted phosphate groups"/>
    <property type="evidence" value="ECO:0007669"/>
    <property type="project" value="TreeGrafter"/>
</dbReference>
<dbReference type="AlphaFoldDB" id="M5RL66"/>
<feature type="domain" description="Bacterial sugar transferase" evidence="4">
    <location>
        <begin position="48"/>
        <end position="231"/>
    </location>
</feature>
<keyword evidence="3" id="KW-1133">Transmembrane helix</keyword>
<feature type="region of interest" description="Disordered" evidence="2">
    <location>
        <begin position="1"/>
        <end position="34"/>
    </location>
</feature>
<evidence type="ECO:0000259" key="4">
    <source>
        <dbReference type="Pfam" id="PF02397"/>
    </source>
</evidence>
<evidence type="ECO:0000256" key="2">
    <source>
        <dbReference type="SAM" id="MobiDB-lite"/>
    </source>
</evidence>
<dbReference type="InterPro" id="IPR003362">
    <property type="entry name" value="Bact_transf"/>
</dbReference>
<evidence type="ECO:0000256" key="1">
    <source>
        <dbReference type="ARBA" id="ARBA00006464"/>
    </source>
</evidence>
<sequence>MFRRRSVEKSVPPANDSSRKRRDDTDHSINDKSLSEPNENHVIFLRRKYAFDRCLGSVLLVLTAPLMLVLFVLVKLTSPGPGFYRQTRVGLNGKTFEIIKLRSMVKNAEKPGQAVWCVKHDSRVTWLGKILRKLHLDELPQLWNVAAGEMSLVGPRPERPEICESLAEQIELYYDRNKVKPGVTGLAQVNLPPDETIDDVRRKQILDLRYIEEANWWLDMRMITATAMRMVGVKGEVVMKMMGLCRRDLLRERLDSTDCFDGVCFDGGDDSHWSASKADRELVYAATSRRMLPSPRPTPPP</sequence>
<accession>M5RL66</accession>
<name>M5RL66_9BACT</name>
<organism evidence="5 6">
    <name type="scientific">Rhodopirellula maiorica SM1</name>
    <dbReference type="NCBI Taxonomy" id="1265738"/>
    <lineage>
        <taxon>Bacteria</taxon>
        <taxon>Pseudomonadati</taxon>
        <taxon>Planctomycetota</taxon>
        <taxon>Planctomycetia</taxon>
        <taxon>Pirellulales</taxon>
        <taxon>Pirellulaceae</taxon>
        <taxon>Novipirellula</taxon>
    </lineage>
</organism>
<protein>
    <submittedName>
        <fullName evidence="5">Undecaprenyl-phosphate galactosephosphotransferase</fullName>
    </submittedName>
</protein>
<dbReference type="PANTHER" id="PTHR30576:SF0">
    <property type="entry name" value="UNDECAPRENYL-PHOSPHATE N-ACETYLGALACTOSAMINYL 1-PHOSPHATE TRANSFERASE-RELATED"/>
    <property type="match status" value="1"/>
</dbReference>